<dbReference type="EMBL" id="LUEZ02000029">
    <property type="protein sequence ID" value="RDB26538.1"/>
    <property type="molecule type" value="Genomic_DNA"/>
</dbReference>
<evidence type="ECO:0000313" key="2">
    <source>
        <dbReference type="EMBL" id="RDB26538.1"/>
    </source>
</evidence>
<gene>
    <name evidence="2" type="ORF">Hypma_005685</name>
</gene>
<proteinExistence type="predicted"/>
<dbReference type="AlphaFoldDB" id="A0A369JXQ0"/>
<protein>
    <submittedName>
        <fullName evidence="2">Uncharacterized protein</fullName>
    </submittedName>
</protein>
<comment type="caution">
    <text evidence="2">The sequence shown here is derived from an EMBL/GenBank/DDBJ whole genome shotgun (WGS) entry which is preliminary data.</text>
</comment>
<dbReference type="InParanoid" id="A0A369JXQ0"/>
<dbReference type="Proteomes" id="UP000076154">
    <property type="component" value="Unassembled WGS sequence"/>
</dbReference>
<name>A0A369JXQ0_HYPMA</name>
<organism evidence="2 3">
    <name type="scientific">Hypsizygus marmoreus</name>
    <name type="common">White beech mushroom</name>
    <name type="synonym">Agaricus marmoreus</name>
    <dbReference type="NCBI Taxonomy" id="39966"/>
    <lineage>
        <taxon>Eukaryota</taxon>
        <taxon>Fungi</taxon>
        <taxon>Dikarya</taxon>
        <taxon>Basidiomycota</taxon>
        <taxon>Agaricomycotina</taxon>
        <taxon>Agaricomycetes</taxon>
        <taxon>Agaricomycetidae</taxon>
        <taxon>Agaricales</taxon>
        <taxon>Tricholomatineae</taxon>
        <taxon>Lyophyllaceae</taxon>
        <taxon>Hypsizygus</taxon>
    </lineage>
</organism>
<keyword evidence="3" id="KW-1185">Reference proteome</keyword>
<feature type="compositionally biased region" description="Basic and acidic residues" evidence="1">
    <location>
        <begin position="48"/>
        <end position="66"/>
    </location>
</feature>
<reference evidence="2" key="1">
    <citation type="submission" date="2018-04" db="EMBL/GenBank/DDBJ databases">
        <title>Whole genome sequencing of Hypsizygus marmoreus.</title>
        <authorList>
            <person name="Choi I.-G."/>
            <person name="Min B."/>
            <person name="Kim J.-G."/>
            <person name="Kim S."/>
            <person name="Oh Y.-L."/>
            <person name="Kong W.-S."/>
            <person name="Park H."/>
            <person name="Jeong J."/>
            <person name="Song E.-S."/>
        </authorList>
    </citation>
    <scope>NUCLEOTIDE SEQUENCE [LARGE SCALE GENOMIC DNA]</scope>
    <source>
        <strain evidence="2">51987-8</strain>
    </source>
</reference>
<feature type="region of interest" description="Disordered" evidence="1">
    <location>
        <begin position="25"/>
        <end position="66"/>
    </location>
</feature>
<evidence type="ECO:0000256" key="1">
    <source>
        <dbReference type="SAM" id="MobiDB-lite"/>
    </source>
</evidence>
<accession>A0A369JXQ0</accession>
<evidence type="ECO:0000313" key="3">
    <source>
        <dbReference type="Proteomes" id="UP000076154"/>
    </source>
</evidence>
<sequence>MVHNYWNWGRSVGFADPHFNTQPLWTMQDVASEHPPPPSHHTEKKNKRTEQKRSDAAGRLMRHTDS</sequence>